<dbReference type="InParanoid" id="A0A482X8Y2"/>
<accession>A0A482X8Y2</accession>
<protein>
    <submittedName>
        <fullName evidence="1">Uncharacterized protein</fullName>
    </submittedName>
</protein>
<organism evidence="1 2">
    <name type="scientific">Laodelphax striatellus</name>
    <name type="common">Small brown planthopper</name>
    <name type="synonym">Delphax striatella</name>
    <dbReference type="NCBI Taxonomy" id="195883"/>
    <lineage>
        <taxon>Eukaryota</taxon>
        <taxon>Metazoa</taxon>
        <taxon>Ecdysozoa</taxon>
        <taxon>Arthropoda</taxon>
        <taxon>Hexapoda</taxon>
        <taxon>Insecta</taxon>
        <taxon>Pterygota</taxon>
        <taxon>Neoptera</taxon>
        <taxon>Paraneoptera</taxon>
        <taxon>Hemiptera</taxon>
        <taxon>Auchenorrhyncha</taxon>
        <taxon>Fulgoroidea</taxon>
        <taxon>Delphacidae</taxon>
        <taxon>Criomorphinae</taxon>
        <taxon>Laodelphax</taxon>
    </lineage>
</organism>
<proteinExistence type="predicted"/>
<name>A0A482X8Y2_LAOST</name>
<evidence type="ECO:0000313" key="2">
    <source>
        <dbReference type="Proteomes" id="UP000291343"/>
    </source>
</evidence>
<gene>
    <name evidence="1" type="ORF">LSTR_LSTR005696</name>
</gene>
<keyword evidence="2" id="KW-1185">Reference proteome</keyword>
<evidence type="ECO:0000313" key="1">
    <source>
        <dbReference type="EMBL" id="RZF41928.1"/>
    </source>
</evidence>
<comment type="caution">
    <text evidence="1">The sequence shown here is derived from an EMBL/GenBank/DDBJ whole genome shotgun (WGS) entry which is preliminary data.</text>
</comment>
<dbReference type="EMBL" id="QKKF02016051">
    <property type="protein sequence ID" value="RZF41928.1"/>
    <property type="molecule type" value="Genomic_DNA"/>
</dbReference>
<dbReference type="AlphaFoldDB" id="A0A482X8Y2"/>
<reference evidence="1 2" key="1">
    <citation type="journal article" date="2017" name="Gigascience">
        <title>Genome sequence of the small brown planthopper, Laodelphax striatellus.</title>
        <authorList>
            <person name="Zhu J."/>
            <person name="Jiang F."/>
            <person name="Wang X."/>
            <person name="Yang P."/>
            <person name="Bao Y."/>
            <person name="Zhao W."/>
            <person name="Wang W."/>
            <person name="Lu H."/>
            <person name="Wang Q."/>
            <person name="Cui N."/>
            <person name="Li J."/>
            <person name="Chen X."/>
            <person name="Luo L."/>
            <person name="Yu J."/>
            <person name="Kang L."/>
            <person name="Cui F."/>
        </authorList>
    </citation>
    <scope>NUCLEOTIDE SEQUENCE [LARGE SCALE GENOMIC DNA]</scope>
    <source>
        <strain evidence="1">Lst14</strain>
    </source>
</reference>
<dbReference type="Proteomes" id="UP000291343">
    <property type="component" value="Unassembled WGS sequence"/>
</dbReference>
<sequence length="90" mass="9877">MKSGVINGVDDRTGNKENALNKSRYRRLANVIRSTCDIVAGRMLHATITGDTSDNARQQSASDVTLSATTKLTLLKTRKVPLAYYCFPSE</sequence>